<evidence type="ECO:0000313" key="1">
    <source>
        <dbReference type="EMBL" id="SNZ01726.1"/>
    </source>
</evidence>
<dbReference type="AlphaFoldDB" id="A0A285N143"/>
<organism evidence="1 2">
    <name type="scientific">Flagellimonas pacifica</name>
    <dbReference type="NCBI Taxonomy" id="1247520"/>
    <lineage>
        <taxon>Bacteria</taxon>
        <taxon>Pseudomonadati</taxon>
        <taxon>Bacteroidota</taxon>
        <taxon>Flavobacteriia</taxon>
        <taxon>Flavobacteriales</taxon>
        <taxon>Flavobacteriaceae</taxon>
        <taxon>Flagellimonas</taxon>
    </lineage>
</organism>
<accession>A0A285N143</accession>
<gene>
    <name evidence="1" type="ORF">SAMN06265377_3568</name>
</gene>
<keyword evidence="2" id="KW-1185">Reference proteome</keyword>
<dbReference type="Proteomes" id="UP000219048">
    <property type="component" value="Unassembled WGS sequence"/>
</dbReference>
<evidence type="ECO:0008006" key="3">
    <source>
        <dbReference type="Google" id="ProtNLM"/>
    </source>
</evidence>
<protein>
    <recommendedName>
        <fullName evidence="3">Guanylate cyclase domain-containing protein</fullName>
    </recommendedName>
</protein>
<evidence type="ECO:0000313" key="2">
    <source>
        <dbReference type="Proteomes" id="UP000219048"/>
    </source>
</evidence>
<dbReference type="RefSeq" id="WP_097047168.1">
    <property type="nucleotide sequence ID" value="NZ_OBEH01000007.1"/>
</dbReference>
<sequence length="256" mass="29571">METYIAFFDILGFKQIVYNNDFIELSRLFDHLLRDSQTAVSGENFVQMNTGGIVPDLTNQKVNCLHVSDSVIFWTNNSTKDDFKELVNVCYSFYWRSLQTTFPLRGCLTFGEIELRPITIKSGTGNFHSYSIIGKGIVDAYLKAESIEYAGCLLDSKAIKKVDDKLINDLIYDQKICMYKVPFKNGQNYEHVFRPIKGNHNDVSFRNTANGIKRLFTHASKMEYEKLPERVLAKLNNTIDFANYFRETEIIEMDLK</sequence>
<name>A0A285N143_9FLAO</name>
<dbReference type="OrthoDB" id="8235971at2"/>
<proteinExistence type="predicted"/>
<reference evidence="2" key="1">
    <citation type="submission" date="2017-09" db="EMBL/GenBank/DDBJ databases">
        <authorList>
            <person name="Varghese N."/>
            <person name="Submissions S."/>
        </authorList>
    </citation>
    <scope>NUCLEOTIDE SEQUENCE [LARGE SCALE GENOMIC DNA]</scope>
    <source>
        <strain evidence="2">DSM 25885</strain>
    </source>
</reference>
<dbReference type="EMBL" id="OBEH01000007">
    <property type="protein sequence ID" value="SNZ01726.1"/>
    <property type="molecule type" value="Genomic_DNA"/>
</dbReference>